<evidence type="ECO:0000256" key="7">
    <source>
        <dbReference type="ARBA" id="ARBA00019397"/>
    </source>
</evidence>
<keyword evidence="9 11" id="KW-0324">Glycolysis</keyword>
<dbReference type="STRING" id="983967.A0A1E4SVG8"/>
<evidence type="ECO:0000256" key="5">
    <source>
        <dbReference type="ARBA" id="ARBA00011738"/>
    </source>
</evidence>
<dbReference type="PROSITE" id="PS51440">
    <property type="entry name" value="TIM_2"/>
    <property type="match status" value="1"/>
</dbReference>
<dbReference type="InterPro" id="IPR022896">
    <property type="entry name" value="TrioseP_Isoase_bac/euk"/>
</dbReference>
<name>A0A1E4SVG8_9ASCO</name>
<keyword evidence="13" id="KW-1185">Reference proteome</keyword>
<dbReference type="SUPFAM" id="SSF51351">
    <property type="entry name" value="Triosephosphate isomerase (TIM)"/>
    <property type="match status" value="1"/>
</dbReference>
<sequence>MVRSAFNFMQSIALHLDPNANDFSSSNKNIVTNNCINLLHPFKQARTFFVGGNFKMNGSKASIQKIVEDLNAADLPSNVEVVIAPPAPYLAWAVEHNKKSTVSISAQNCFDKSSGAYTGEISPESLKDLSVPWVILGHSERRTIFKETDELIASKTKFALDSGLKVILCIGETYEEKQAGETLNVCKRQLQAAVDVVSDWTNVVVAYEPVWAIGTGLAATAEDAQAIHKEIRDFLATTAIGSQAEGVRILYGGSVNGKNAVDFKDKADVDGFLVGGASLKPEFINIIKSRE</sequence>
<protein>
    <recommendedName>
        <fullName evidence="7 11">Triosephosphate isomerase</fullName>
        <ecNumber evidence="6 11">5.3.1.1</ecNumber>
    </recommendedName>
</protein>
<dbReference type="NCBIfam" id="TIGR00419">
    <property type="entry name" value="tim"/>
    <property type="match status" value="1"/>
</dbReference>
<dbReference type="UniPathway" id="UPA00109">
    <property type="reaction ID" value="UER00189"/>
</dbReference>
<dbReference type="UniPathway" id="UPA00138"/>
<accession>A0A1E4SVG8</accession>
<comment type="pathway">
    <text evidence="2 11">Carbohydrate degradation; glycolysis; D-glyceraldehyde 3-phosphate from glycerone phosphate: step 1/1.</text>
</comment>
<dbReference type="InterPro" id="IPR013785">
    <property type="entry name" value="Aldolase_TIM"/>
</dbReference>
<dbReference type="InterPro" id="IPR035990">
    <property type="entry name" value="TIM_sf"/>
</dbReference>
<dbReference type="Pfam" id="PF00121">
    <property type="entry name" value="TIM"/>
    <property type="match status" value="1"/>
</dbReference>
<dbReference type="GO" id="GO:0006094">
    <property type="term" value="P:gluconeogenesis"/>
    <property type="evidence" value="ECO:0007669"/>
    <property type="project" value="UniProtKB-UniPathway"/>
</dbReference>
<evidence type="ECO:0000256" key="6">
    <source>
        <dbReference type="ARBA" id="ARBA00011940"/>
    </source>
</evidence>
<dbReference type="HAMAP" id="MF_00147_B">
    <property type="entry name" value="TIM_B"/>
    <property type="match status" value="1"/>
</dbReference>
<organism evidence="12 13">
    <name type="scientific">[Candida] arabinofermentans NRRL YB-2248</name>
    <dbReference type="NCBI Taxonomy" id="983967"/>
    <lineage>
        <taxon>Eukaryota</taxon>
        <taxon>Fungi</taxon>
        <taxon>Dikarya</taxon>
        <taxon>Ascomycota</taxon>
        <taxon>Saccharomycotina</taxon>
        <taxon>Pichiomycetes</taxon>
        <taxon>Pichiales</taxon>
        <taxon>Pichiaceae</taxon>
        <taxon>Ogataea</taxon>
        <taxon>Ogataea/Candida clade</taxon>
    </lineage>
</organism>
<dbReference type="Gene3D" id="3.20.20.70">
    <property type="entry name" value="Aldolase class I"/>
    <property type="match status" value="1"/>
</dbReference>
<evidence type="ECO:0000256" key="9">
    <source>
        <dbReference type="ARBA" id="ARBA00023152"/>
    </source>
</evidence>
<keyword evidence="10 11" id="KW-0413">Isomerase</keyword>
<dbReference type="EMBL" id="KV453863">
    <property type="protein sequence ID" value="ODV83504.1"/>
    <property type="molecule type" value="Genomic_DNA"/>
</dbReference>
<dbReference type="PANTHER" id="PTHR21139">
    <property type="entry name" value="TRIOSEPHOSPHATE ISOMERASE"/>
    <property type="match status" value="1"/>
</dbReference>
<reference evidence="13" key="1">
    <citation type="submission" date="2016-04" db="EMBL/GenBank/DDBJ databases">
        <title>Comparative genomics of biotechnologically important yeasts.</title>
        <authorList>
            <consortium name="DOE Joint Genome Institute"/>
            <person name="Riley R."/>
            <person name="Haridas S."/>
            <person name="Wolfe K.H."/>
            <person name="Lopes M.R."/>
            <person name="Hittinger C.T."/>
            <person name="Goker M."/>
            <person name="Salamov A."/>
            <person name="Wisecaver J."/>
            <person name="Long T.M."/>
            <person name="Aerts A.L."/>
            <person name="Barry K."/>
            <person name="Choi C."/>
            <person name="Clum A."/>
            <person name="Coughlan A.Y."/>
            <person name="Deshpande S."/>
            <person name="Douglass A.P."/>
            <person name="Hanson S.J."/>
            <person name="Klenk H.-P."/>
            <person name="Labutti K."/>
            <person name="Lapidus A."/>
            <person name="Lindquist E."/>
            <person name="Lipzen A."/>
            <person name="Meier-Kolthoff J.P."/>
            <person name="Ohm R.A."/>
            <person name="Otillar R.P."/>
            <person name="Pangilinan J."/>
            <person name="Peng Y."/>
            <person name="Rokas A."/>
            <person name="Rosa C.A."/>
            <person name="Scheuner C."/>
            <person name="Sibirny A.A."/>
            <person name="Slot J.C."/>
            <person name="Stielow J.B."/>
            <person name="Sun H."/>
            <person name="Kurtzman C.P."/>
            <person name="Blackwell M."/>
            <person name="Grigoriev I.V."/>
            <person name="Jeffries T.W."/>
        </authorList>
    </citation>
    <scope>NUCLEOTIDE SEQUENCE [LARGE SCALE GENOMIC DNA]</scope>
    <source>
        <strain evidence="13">NRRL YB-2248</strain>
    </source>
</reference>
<dbReference type="CDD" id="cd00311">
    <property type="entry name" value="TIM"/>
    <property type="match status" value="1"/>
</dbReference>
<comment type="subunit">
    <text evidence="5">Homodimer.</text>
</comment>
<dbReference type="PROSITE" id="PS00171">
    <property type="entry name" value="TIM_1"/>
    <property type="match status" value="1"/>
</dbReference>
<evidence type="ECO:0000256" key="3">
    <source>
        <dbReference type="ARBA" id="ARBA00004742"/>
    </source>
</evidence>
<dbReference type="PANTHER" id="PTHR21139:SF41">
    <property type="entry name" value="TRIOSEPHOSPHATE ISOMERASE"/>
    <property type="match status" value="1"/>
</dbReference>
<dbReference type="FunFam" id="3.20.20.70:FF:000025">
    <property type="entry name" value="Triosephosphate isomerase"/>
    <property type="match status" value="1"/>
</dbReference>
<comment type="similarity">
    <text evidence="4 11">Belongs to the triosephosphate isomerase family.</text>
</comment>
<dbReference type="OrthoDB" id="6715177at2759"/>
<proteinExistence type="inferred from homology"/>
<evidence type="ECO:0000256" key="8">
    <source>
        <dbReference type="ARBA" id="ARBA00022432"/>
    </source>
</evidence>
<dbReference type="GO" id="GO:0006096">
    <property type="term" value="P:glycolytic process"/>
    <property type="evidence" value="ECO:0007669"/>
    <property type="project" value="UniProtKB-UniPathway"/>
</dbReference>
<evidence type="ECO:0000256" key="10">
    <source>
        <dbReference type="ARBA" id="ARBA00023235"/>
    </source>
</evidence>
<evidence type="ECO:0000313" key="12">
    <source>
        <dbReference type="EMBL" id="ODV83504.1"/>
    </source>
</evidence>
<evidence type="ECO:0000256" key="1">
    <source>
        <dbReference type="ARBA" id="ARBA00000474"/>
    </source>
</evidence>
<evidence type="ECO:0000313" key="13">
    <source>
        <dbReference type="Proteomes" id="UP000094801"/>
    </source>
</evidence>
<dbReference type="GO" id="GO:0005829">
    <property type="term" value="C:cytosol"/>
    <property type="evidence" value="ECO:0007669"/>
    <property type="project" value="TreeGrafter"/>
</dbReference>
<evidence type="ECO:0000256" key="4">
    <source>
        <dbReference type="ARBA" id="ARBA00007422"/>
    </source>
</evidence>
<keyword evidence="8 11" id="KW-0312">Gluconeogenesis</keyword>
<dbReference type="InterPro" id="IPR000652">
    <property type="entry name" value="Triosephosphate_isomerase"/>
</dbReference>
<comment type="pathway">
    <text evidence="3 11">Carbohydrate biosynthesis; gluconeogenesis.</text>
</comment>
<dbReference type="GO" id="GO:0046166">
    <property type="term" value="P:glyceraldehyde-3-phosphate biosynthetic process"/>
    <property type="evidence" value="ECO:0007669"/>
    <property type="project" value="TreeGrafter"/>
</dbReference>
<dbReference type="GO" id="GO:0004807">
    <property type="term" value="F:triose-phosphate isomerase activity"/>
    <property type="evidence" value="ECO:0007669"/>
    <property type="project" value="UniProtKB-EC"/>
</dbReference>
<gene>
    <name evidence="12" type="ORF">CANARDRAFT_29950</name>
</gene>
<comment type="catalytic activity">
    <reaction evidence="1 11">
        <text>D-glyceraldehyde 3-phosphate = dihydroxyacetone phosphate</text>
        <dbReference type="Rhea" id="RHEA:18585"/>
        <dbReference type="ChEBI" id="CHEBI:57642"/>
        <dbReference type="ChEBI" id="CHEBI:59776"/>
        <dbReference type="EC" id="5.3.1.1"/>
    </reaction>
</comment>
<dbReference type="AlphaFoldDB" id="A0A1E4SVG8"/>
<evidence type="ECO:0000256" key="2">
    <source>
        <dbReference type="ARBA" id="ARBA00004680"/>
    </source>
</evidence>
<evidence type="ECO:0000256" key="11">
    <source>
        <dbReference type="RuleBase" id="RU363013"/>
    </source>
</evidence>
<dbReference type="EC" id="5.3.1.1" evidence="6 11"/>
<dbReference type="InterPro" id="IPR020861">
    <property type="entry name" value="Triosephosphate_isomerase_AS"/>
</dbReference>
<dbReference type="Proteomes" id="UP000094801">
    <property type="component" value="Unassembled WGS sequence"/>
</dbReference>
<dbReference type="GO" id="GO:0019563">
    <property type="term" value="P:glycerol catabolic process"/>
    <property type="evidence" value="ECO:0007669"/>
    <property type="project" value="TreeGrafter"/>
</dbReference>